<evidence type="ECO:0000313" key="1">
    <source>
        <dbReference type="EMBL" id="RSK30094.1"/>
    </source>
</evidence>
<organism evidence="1 2">
    <name type="scientific">Hymenobacter metallilatus</name>
    <dbReference type="NCBI Taxonomy" id="2493666"/>
    <lineage>
        <taxon>Bacteria</taxon>
        <taxon>Pseudomonadati</taxon>
        <taxon>Bacteroidota</taxon>
        <taxon>Cytophagia</taxon>
        <taxon>Cytophagales</taxon>
        <taxon>Hymenobacteraceae</taxon>
        <taxon>Hymenobacter</taxon>
    </lineage>
</organism>
<gene>
    <name evidence="1" type="ORF">EI290_14650</name>
</gene>
<dbReference type="RefSeq" id="WP_125431916.1">
    <property type="nucleotide sequence ID" value="NZ_RWIS01000010.1"/>
</dbReference>
<keyword evidence="2" id="KW-1185">Reference proteome</keyword>
<dbReference type="AlphaFoldDB" id="A0A428JCW3"/>
<sequence>MPSTSALTDLLTLQHRPELGVTEVRWLRPAAAQELQQSYTLVLTSARNRRYWLLDLRQRGPASEDDTHWVLTQFVPQLAARAHGRVYLAFLVAASQLSPEEQESGSPMVLTDQAHVRLFANDAPALRWLAGRQHHESS</sequence>
<name>A0A428JCW3_9BACT</name>
<dbReference type="OrthoDB" id="884362at2"/>
<evidence type="ECO:0000313" key="2">
    <source>
        <dbReference type="Proteomes" id="UP000280066"/>
    </source>
</evidence>
<proteinExistence type="predicted"/>
<dbReference type="Proteomes" id="UP000280066">
    <property type="component" value="Unassembled WGS sequence"/>
</dbReference>
<accession>A0A428JCW3</accession>
<reference evidence="1 2" key="1">
    <citation type="submission" date="2018-12" db="EMBL/GenBank/DDBJ databases">
        <authorList>
            <person name="Feng G."/>
            <person name="Zhu H."/>
        </authorList>
    </citation>
    <scope>NUCLEOTIDE SEQUENCE [LARGE SCALE GENOMIC DNA]</scope>
    <source>
        <strain evidence="1 2">9PBR-2</strain>
    </source>
</reference>
<dbReference type="EMBL" id="RWIS01000010">
    <property type="protein sequence ID" value="RSK30094.1"/>
    <property type="molecule type" value="Genomic_DNA"/>
</dbReference>
<protein>
    <recommendedName>
        <fullName evidence="3">STAS/SEC14 domain-containing protein</fullName>
    </recommendedName>
</protein>
<evidence type="ECO:0008006" key="3">
    <source>
        <dbReference type="Google" id="ProtNLM"/>
    </source>
</evidence>
<comment type="caution">
    <text evidence="1">The sequence shown here is derived from an EMBL/GenBank/DDBJ whole genome shotgun (WGS) entry which is preliminary data.</text>
</comment>